<sequence>MKLFNNKNNSKVRFHGFSEEKEYQNSKTEIIVSKRLIELICLTIILIIILIIRLGYVQLTQADNLKVKLETYGTSTFTNDAPRGEIYDRNYTKLVGNENVICVNYYAPKSITDKEITYIAKFLSKKLDIDFEPKNVNNVTERNIKDYFIIAHEKLAESLISNKELSRLKKDNPDSTDYEKAKKNLIVSKLTLDYIYQNMTHDEIEQVRFEYLMKRCKKGSVTLAEGISVEEASVIGENANVLKGIQISSGWSRQSMVDGQLSSIFGKVTTKRQGLPSEMKNELLALGYTNDSRVGTSGLEKQYEDILKATNSSYSIKYNSNGDPIVTNSINGQKGNNIRLSIDWELQALADELITNELKACNSFNKYFEKMYFVMMDPNTGEVLVMSAKKIDKTTGEVSDISSFNYLGQVEIGSTSKAGTLYTAFKENIIVPNTYFVDEPIKIKGSKEKKSYKNMGNINEVDALAWSSNVYMFRIAMKLADVNYVPNASLNVDFNKFVKTLTIIRRDFGELGLGVKTGLDVPNEGDGYKGQRSEAGLLLDACIGQYDTYTPIQLAQYTCTVANMGKKVQPHFLVESFKTDDAGNNVSTYKFKTNIQDDVSSQVEAFQQIKKGMRACVTRSDGTSHTYWSQKPYAAYCKTGTAEKYDPGDNVDHPNHLQIGYISATEDSKPIVAFASIAEREDRSSTGADSSAPIIANQVVDKYVEKYGLN</sequence>
<keyword evidence="4" id="KW-1003">Cell membrane</keyword>
<dbReference type="Gene3D" id="1.10.10.1230">
    <property type="entry name" value="Penicillin-binding protein, N-terminal non-catalytic domain, head sub-domain"/>
    <property type="match status" value="1"/>
</dbReference>
<dbReference type="SUPFAM" id="SSF56519">
    <property type="entry name" value="Penicillin binding protein dimerisation domain"/>
    <property type="match status" value="1"/>
</dbReference>
<dbReference type="PANTHER" id="PTHR30627">
    <property type="entry name" value="PEPTIDOGLYCAN D,D-TRANSPEPTIDASE"/>
    <property type="match status" value="1"/>
</dbReference>
<evidence type="ECO:0000313" key="14">
    <source>
        <dbReference type="EMBL" id="MCB8609060.1"/>
    </source>
</evidence>
<gene>
    <name evidence="14" type="ORF">LJD69_00435</name>
</gene>
<evidence type="ECO:0000259" key="13">
    <source>
        <dbReference type="Pfam" id="PF03717"/>
    </source>
</evidence>
<evidence type="ECO:0000256" key="1">
    <source>
        <dbReference type="ARBA" id="ARBA00004167"/>
    </source>
</evidence>
<evidence type="ECO:0000256" key="7">
    <source>
        <dbReference type="ARBA" id="ARBA00022984"/>
    </source>
</evidence>
<evidence type="ECO:0000256" key="5">
    <source>
        <dbReference type="ARBA" id="ARBA00022692"/>
    </source>
</evidence>
<dbReference type="Gene3D" id="3.90.1310.10">
    <property type="entry name" value="Penicillin-binding protein 2a (Domain 2)"/>
    <property type="match status" value="1"/>
</dbReference>
<evidence type="ECO:0000256" key="10">
    <source>
        <dbReference type="ARBA" id="ARBA00023316"/>
    </source>
</evidence>
<dbReference type="InterPro" id="IPR012338">
    <property type="entry name" value="Beta-lactam/transpept-like"/>
</dbReference>
<dbReference type="InterPro" id="IPR001460">
    <property type="entry name" value="PCN-bd_Tpept"/>
</dbReference>
<keyword evidence="10" id="KW-0961">Cell wall biogenesis/degradation</keyword>
<dbReference type="InterPro" id="IPR036138">
    <property type="entry name" value="PBP_dimer_sf"/>
</dbReference>
<proteinExistence type="inferred from homology"/>
<dbReference type="GO" id="GO:0008360">
    <property type="term" value="P:regulation of cell shape"/>
    <property type="evidence" value="ECO:0007669"/>
    <property type="project" value="UniProtKB-KW"/>
</dbReference>
<evidence type="ECO:0000256" key="3">
    <source>
        <dbReference type="ARBA" id="ARBA00007171"/>
    </source>
</evidence>
<dbReference type="GO" id="GO:0009252">
    <property type="term" value="P:peptidoglycan biosynthetic process"/>
    <property type="evidence" value="ECO:0007669"/>
    <property type="project" value="UniProtKB-KW"/>
</dbReference>
<evidence type="ECO:0000256" key="6">
    <source>
        <dbReference type="ARBA" id="ARBA00022960"/>
    </source>
</evidence>
<dbReference type="Gene3D" id="3.40.710.10">
    <property type="entry name" value="DD-peptidase/beta-lactamase superfamily"/>
    <property type="match status" value="1"/>
</dbReference>
<feature type="domain" description="Penicillin-binding protein transpeptidase" evidence="12">
    <location>
        <begin position="371"/>
        <end position="697"/>
    </location>
</feature>
<keyword evidence="7" id="KW-0573">Peptidoglycan synthesis</keyword>
<dbReference type="SUPFAM" id="SSF56601">
    <property type="entry name" value="beta-lactamase/transpeptidase-like"/>
    <property type="match status" value="1"/>
</dbReference>
<dbReference type="PANTHER" id="PTHR30627:SF2">
    <property type="entry name" value="PEPTIDOGLYCAN D,D-TRANSPEPTIDASE MRDA"/>
    <property type="match status" value="1"/>
</dbReference>
<organism evidence="14 15">
    <name type="scientific">Faecalibacillus faecis</name>
    <dbReference type="NCBI Taxonomy" id="1982628"/>
    <lineage>
        <taxon>Bacteria</taxon>
        <taxon>Bacillati</taxon>
        <taxon>Bacillota</taxon>
        <taxon>Erysipelotrichia</taxon>
        <taxon>Erysipelotrichales</taxon>
        <taxon>Coprobacillaceae</taxon>
        <taxon>Faecalibacillus</taxon>
    </lineage>
</organism>
<keyword evidence="8 11" id="KW-1133">Transmembrane helix</keyword>
<dbReference type="GO" id="GO:0071555">
    <property type="term" value="P:cell wall organization"/>
    <property type="evidence" value="ECO:0007669"/>
    <property type="project" value="UniProtKB-KW"/>
</dbReference>
<accession>A0AAW4VS42</accession>
<dbReference type="Proteomes" id="UP001198439">
    <property type="component" value="Unassembled WGS sequence"/>
</dbReference>
<keyword evidence="5 11" id="KW-0812">Transmembrane</keyword>
<name>A0AAW4VS42_9FIRM</name>
<keyword evidence="9 11" id="KW-0472">Membrane</keyword>
<dbReference type="GO" id="GO:0008658">
    <property type="term" value="F:penicillin binding"/>
    <property type="evidence" value="ECO:0007669"/>
    <property type="project" value="InterPro"/>
</dbReference>
<evidence type="ECO:0000256" key="11">
    <source>
        <dbReference type="SAM" id="Phobius"/>
    </source>
</evidence>
<feature type="domain" description="Penicillin-binding protein dimerisation" evidence="13">
    <location>
        <begin position="80"/>
        <end position="326"/>
    </location>
</feature>
<dbReference type="AlphaFoldDB" id="A0AAW4VS42"/>
<keyword evidence="6" id="KW-0133">Cell shape</keyword>
<dbReference type="EMBL" id="JAJDKZ010000001">
    <property type="protein sequence ID" value="MCB8609060.1"/>
    <property type="molecule type" value="Genomic_DNA"/>
</dbReference>
<dbReference type="GeneID" id="77470062"/>
<dbReference type="InterPro" id="IPR005311">
    <property type="entry name" value="PBP_dimer"/>
</dbReference>
<dbReference type="GO" id="GO:0005886">
    <property type="term" value="C:plasma membrane"/>
    <property type="evidence" value="ECO:0007669"/>
    <property type="project" value="UniProtKB-SubCell"/>
</dbReference>
<protein>
    <submittedName>
        <fullName evidence="14">Penicillin-binding protein 2</fullName>
    </submittedName>
</protein>
<dbReference type="RefSeq" id="WP_227279068.1">
    <property type="nucleotide sequence ID" value="NZ_JAJDKR010000002.1"/>
</dbReference>
<dbReference type="InterPro" id="IPR050515">
    <property type="entry name" value="Beta-lactam/transpept"/>
</dbReference>
<evidence type="ECO:0000313" key="15">
    <source>
        <dbReference type="Proteomes" id="UP001198439"/>
    </source>
</evidence>
<comment type="subcellular location">
    <subcellularLocation>
        <location evidence="2">Cell membrane</location>
    </subcellularLocation>
    <subcellularLocation>
        <location evidence="1">Membrane</location>
        <topology evidence="1">Single-pass membrane protein</topology>
    </subcellularLocation>
</comment>
<evidence type="ECO:0000256" key="8">
    <source>
        <dbReference type="ARBA" id="ARBA00022989"/>
    </source>
</evidence>
<dbReference type="GO" id="GO:0071972">
    <property type="term" value="F:peptidoglycan L,D-transpeptidase activity"/>
    <property type="evidence" value="ECO:0007669"/>
    <property type="project" value="TreeGrafter"/>
</dbReference>
<reference evidence="14" key="1">
    <citation type="submission" date="2021-10" db="EMBL/GenBank/DDBJ databases">
        <title>Collection of gut derived symbiotic bacterial strains cultured from healthy donors.</title>
        <authorList>
            <person name="Lin H."/>
            <person name="Littmann E."/>
            <person name="Kohout C."/>
            <person name="Pamer E.G."/>
        </authorList>
    </citation>
    <scope>NUCLEOTIDE SEQUENCE</scope>
    <source>
        <strain evidence="14">DFI.4.48</strain>
    </source>
</reference>
<dbReference type="Pfam" id="PF00905">
    <property type="entry name" value="Transpeptidase"/>
    <property type="match status" value="1"/>
</dbReference>
<feature type="transmembrane region" description="Helical" evidence="11">
    <location>
        <begin position="36"/>
        <end position="56"/>
    </location>
</feature>
<comment type="similarity">
    <text evidence="3">Belongs to the transpeptidase family.</text>
</comment>
<comment type="caution">
    <text evidence="14">The sequence shown here is derived from an EMBL/GenBank/DDBJ whole genome shotgun (WGS) entry which is preliminary data.</text>
</comment>
<evidence type="ECO:0000256" key="9">
    <source>
        <dbReference type="ARBA" id="ARBA00023136"/>
    </source>
</evidence>
<evidence type="ECO:0000256" key="4">
    <source>
        <dbReference type="ARBA" id="ARBA00022475"/>
    </source>
</evidence>
<dbReference type="Pfam" id="PF03717">
    <property type="entry name" value="PBP_dimer"/>
    <property type="match status" value="1"/>
</dbReference>
<evidence type="ECO:0000259" key="12">
    <source>
        <dbReference type="Pfam" id="PF00905"/>
    </source>
</evidence>
<evidence type="ECO:0000256" key="2">
    <source>
        <dbReference type="ARBA" id="ARBA00004236"/>
    </source>
</evidence>